<organism evidence="1 2">
    <name type="scientific">Candidatus Gottesmanbacteria bacterium GW2011_GWA1_44_24b</name>
    <dbReference type="NCBI Taxonomy" id="1618437"/>
    <lineage>
        <taxon>Bacteria</taxon>
        <taxon>Candidatus Gottesmaniibacteriota</taxon>
    </lineage>
</organism>
<reference evidence="1 2" key="1">
    <citation type="journal article" date="2015" name="Nature">
        <title>rRNA introns, odd ribosomes, and small enigmatic genomes across a large radiation of phyla.</title>
        <authorList>
            <person name="Brown C.T."/>
            <person name="Hug L.A."/>
            <person name="Thomas B.C."/>
            <person name="Sharon I."/>
            <person name="Castelle C.J."/>
            <person name="Singh A."/>
            <person name="Wilkins M.J."/>
            <person name="Williams K.H."/>
            <person name="Banfield J.F."/>
        </authorList>
    </citation>
    <scope>NUCLEOTIDE SEQUENCE [LARGE SCALE GENOMIC DNA]</scope>
</reference>
<protein>
    <submittedName>
        <fullName evidence="1">Uncharacterized protein</fullName>
    </submittedName>
</protein>
<dbReference type="AlphaFoldDB" id="A0A0G1IP43"/>
<sequence>MIAHKSAQKVARAENNCHDLRVMAKKVGSNFFLINRRLSANLNYAFAELSAEAGAASAAPTSDSISLLVSRPGLEPGTNSLKGCCSTIELPTQFNIFF</sequence>
<evidence type="ECO:0000313" key="1">
    <source>
        <dbReference type="EMBL" id="KKT61131.1"/>
    </source>
</evidence>
<dbReference type="Proteomes" id="UP000034521">
    <property type="component" value="Unassembled WGS sequence"/>
</dbReference>
<evidence type="ECO:0000313" key="2">
    <source>
        <dbReference type="Proteomes" id="UP000034521"/>
    </source>
</evidence>
<proteinExistence type="predicted"/>
<comment type="caution">
    <text evidence="1">The sequence shown here is derived from an EMBL/GenBank/DDBJ whole genome shotgun (WGS) entry which is preliminary data.</text>
</comment>
<gene>
    <name evidence="1" type="ORF">UW52_C0010G0026</name>
</gene>
<dbReference type="EMBL" id="LCIQ01000010">
    <property type="protein sequence ID" value="KKT61131.1"/>
    <property type="molecule type" value="Genomic_DNA"/>
</dbReference>
<accession>A0A0G1IP43</accession>
<name>A0A0G1IP43_9BACT</name>